<keyword evidence="9" id="KW-1185">Reference proteome</keyword>
<sequence>MRLKLTLKRDSGTSDDIVITTDAAATIAEVAGAIRRVDPASPGPAPAGSLTLSAVLPGSSQSLVLPPDGPVGESWIGSGATVQLVDAGRYYSPAGTGRGPVVARLSILSGPQGGRTLDLHAGTTIIGRDRSCDVVIDDPLVSKRHLRLEADAAVEIVDLGSANGIEVDGGLVTRLRVEASETIMIGDTALRIDVDQEVAELGGAPTAGPVYFNRSPSVEPRYPGQEFLGPEVPKDADSQPFPLLMVLSPLVMGAVLFFARPGAGFQSLIFVALSPLLALGNWVTQALNKRRKKRESIEKFDGHLERLVDELKDEKVTERERRHREAPSTHEVLDAALHHQTMLWTRRPEHWSFLNVRLGVGRMLSRNSIRDDSAGNDTLPDYQERFDEVAGENRHVEQVPIIDNLHDSGALGIAGPTPQTIAAANALLVQLTGLHSPAELAVAALITPAWSGGFDWLKWMPHTSSPHSPIPGSHLADSASSGTALLSAIEELVERRLGAAKGDGRRGATKEEQTALDRGATVGDDQETQGTRSPIPALVLLISDDVAVDRARLVQLAEQAADAGVYPIWLAEAQKDLPAVCRTFLALPEPGSTVMAPKPEEKVERPPAGSRAARKLARTKAKKRKAEVKRRKKGLPPLPTPEPELVPTTATPTVGFVRLGDTIENVLVDFVDPAQALDYARRLAPVIDAGALVADASDLPRSISLITLLGHELVEASESVIDRWKQNESIHDRTPGIEPKRRRAGKLRAIVGSAGVDAMHLDLRTQGPHALVGGTTGAGKSEFLQGWVLGMAAEYSPDRVTFLFVDYKGGSAFADCVTLPHCVGLVTDLSPHLVRRALTSLRAELHHREHLLNRKKAKDLLELEKRGDPDSPPALVLVIDEFAALAGEVPEFVDGVVDIAQRGRSLGIHLIMATQRPAGVIKDNLRANTNMRVALRMADESDSQDVVGIKEAAHFDPGIPGRGVAKTGPGRLAQFQSAYAGGWTTREPEVADVLVSELRFGGEVRWEEPRSDAPAEEKDLGPTDQQRLVASIIKASAGAQIPAPRRPWLDELALAYDLGRLRQRTDAELLLGVTDVPQQQRQMPVYFLPDVDGHLSILGTGGSGKSAVLRTLAGAAAITPRGGPVQVYGLDFGAGSLRMLEQLPHVGAIINGDDTERVIRLFRRMRDELETRAARFAEANASSITEYRSLTGRTQEPRILLLVDGFPSFRDDFEIPAGRAQWYSVFEDILSDGRQLGMHIALTADRPGAVPTAIGSNIQRRVVLRLADDSYSLVDAPNDVLSPASPPGRAIVDGLETQIAILGGSRVVAEQSTATRLLGEAMRRAGVAEAPGVGSLPKEYPQSSLPDRVDGFPVLGLSDVDLGAWGFDPVGTLLLAGPPASGRSLALQTIAQAIGRADPETRLYYFGNSRSEVGRSRDWAGSATTPEGVAELAKLLVEAVTDPDTEGRIAVVVESIGDFLQTPADSPLVELIRAVKRSDHFLLAESETSAWSSSWPLLGEVKNGRRGLLLQPEAVEGDILLKTALPRMSRSEFPPGRGMLIAKGKSVRIQLPLPG</sequence>
<dbReference type="PROSITE" id="PS50006">
    <property type="entry name" value="FHA_DOMAIN"/>
    <property type="match status" value="1"/>
</dbReference>
<proteinExistence type="predicted"/>
<feature type="compositionally biased region" description="Basic and acidic residues" evidence="5">
    <location>
        <begin position="500"/>
        <end position="515"/>
    </location>
</feature>
<dbReference type="InterPro" id="IPR050206">
    <property type="entry name" value="FtsK/SpoIIIE/SftA"/>
</dbReference>
<feature type="domain" description="FtsK" evidence="7">
    <location>
        <begin position="756"/>
        <end position="944"/>
    </location>
</feature>
<dbReference type="InterPro" id="IPR027417">
    <property type="entry name" value="P-loop_NTPase"/>
</dbReference>
<reference evidence="8 9" key="1">
    <citation type="submission" date="2019-06" db="EMBL/GenBank/DDBJ databases">
        <authorList>
            <person name="Li F."/>
        </authorList>
    </citation>
    <scope>NUCLEOTIDE SEQUENCE [LARGE SCALE GENOMIC DNA]</scope>
    <source>
        <strain evidence="8 9">10F1D-1</strain>
    </source>
</reference>
<dbReference type="PANTHER" id="PTHR22683:SF1">
    <property type="entry name" value="TYPE VII SECRETION SYSTEM PROTEIN ESSC"/>
    <property type="match status" value="1"/>
</dbReference>
<accession>A0A506Y237</accession>
<evidence type="ECO:0000259" key="7">
    <source>
        <dbReference type="PROSITE" id="PS50901"/>
    </source>
</evidence>
<comment type="caution">
    <text evidence="8">The sequence shown here is derived from an EMBL/GenBank/DDBJ whole genome shotgun (WGS) entry which is preliminary data.</text>
</comment>
<dbReference type="EMBL" id="VHQG01000003">
    <property type="protein sequence ID" value="TPW75028.1"/>
    <property type="molecule type" value="Genomic_DNA"/>
</dbReference>
<dbReference type="PROSITE" id="PS50901">
    <property type="entry name" value="FTSK"/>
    <property type="match status" value="2"/>
</dbReference>
<dbReference type="Gene3D" id="3.40.50.300">
    <property type="entry name" value="P-loop containing nucleotide triphosphate hydrolases"/>
    <property type="match status" value="4"/>
</dbReference>
<keyword evidence="1" id="KW-0597">Phosphoprotein</keyword>
<dbReference type="Pfam" id="PF16697">
    <property type="entry name" value="Yop-YscD_cpl"/>
    <property type="match status" value="1"/>
</dbReference>
<evidence type="ECO:0000259" key="6">
    <source>
        <dbReference type="PROSITE" id="PS50006"/>
    </source>
</evidence>
<keyword evidence="2 4" id="KW-0547">Nucleotide-binding</keyword>
<dbReference type="SUPFAM" id="SSF49879">
    <property type="entry name" value="SMAD/FHA domain"/>
    <property type="match status" value="1"/>
</dbReference>
<feature type="binding site" evidence="4">
    <location>
        <begin position="774"/>
        <end position="781"/>
    </location>
    <ligand>
        <name>ATP</name>
        <dbReference type="ChEBI" id="CHEBI:30616"/>
    </ligand>
</feature>
<evidence type="ECO:0000256" key="3">
    <source>
        <dbReference type="ARBA" id="ARBA00022840"/>
    </source>
</evidence>
<feature type="region of interest" description="Disordered" evidence="5">
    <location>
        <begin position="500"/>
        <end position="530"/>
    </location>
</feature>
<evidence type="ECO:0000256" key="1">
    <source>
        <dbReference type="ARBA" id="ARBA00022553"/>
    </source>
</evidence>
<evidence type="ECO:0000256" key="5">
    <source>
        <dbReference type="SAM" id="MobiDB-lite"/>
    </source>
</evidence>
<feature type="domain" description="FtsK" evidence="7">
    <location>
        <begin position="1082"/>
        <end position="1273"/>
    </location>
</feature>
<dbReference type="GO" id="GO:0005524">
    <property type="term" value="F:ATP binding"/>
    <property type="evidence" value="ECO:0007669"/>
    <property type="project" value="UniProtKB-UniRule"/>
</dbReference>
<dbReference type="InterPro" id="IPR000253">
    <property type="entry name" value="FHA_dom"/>
</dbReference>
<dbReference type="Proteomes" id="UP000316252">
    <property type="component" value="Unassembled WGS sequence"/>
</dbReference>
<gene>
    <name evidence="8" type="ORF">FJ657_12470</name>
</gene>
<dbReference type="PANTHER" id="PTHR22683">
    <property type="entry name" value="SPORULATION PROTEIN RELATED"/>
    <property type="match status" value="1"/>
</dbReference>
<organism evidence="8 9">
    <name type="scientific">Schumannella soli</name>
    <dbReference type="NCBI Taxonomy" id="2590779"/>
    <lineage>
        <taxon>Bacteria</taxon>
        <taxon>Bacillati</taxon>
        <taxon>Actinomycetota</taxon>
        <taxon>Actinomycetes</taxon>
        <taxon>Micrococcales</taxon>
        <taxon>Microbacteriaceae</taxon>
        <taxon>Schumannella</taxon>
    </lineage>
</organism>
<dbReference type="InterPro" id="IPR002543">
    <property type="entry name" value="FtsK_dom"/>
</dbReference>
<dbReference type="OrthoDB" id="9807790at2"/>
<dbReference type="Pfam" id="PF01580">
    <property type="entry name" value="FtsK_SpoIIIE"/>
    <property type="match status" value="2"/>
</dbReference>
<dbReference type="InterPro" id="IPR032030">
    <property type="entry name" value="YscD_cytoplasmic_dom"/>
</dbReference>
<name>A0A506Y237_9MICO</name>
<dbReference type="SMART" id="SM00240">
    <property type="entry name" value="FHA"/>
    <property type="match status" value="1"/>
</dbReference>
<protein>
    <submittedName>
        <fullName evidence="8">FHA domain-containing protein</fullName>
    </submittedName>
</protein>
<dbReference type="RefSeq" id="WP_141164056.1">
    <property type="nucleotide sequence ID" value="NZ_VHQG01000003.1"/>
</dbReference>
<dbReference type="SMART" id="SM00382">
    <property type="entry name" value="AAA"/>
    <property type="match status" value="3"/>
</dbReference>
<feature type="region of interest" description="Disordered" evidence="5">
    <location>
        <begin position="593"/>
        <end position="647"/>
    </location>
</feature>
<feature type="binding site" evidence="4">
    <location>
        <begin position="1099"/>
        <end position="1106"/>
    </location>
    <ligand>
        <name>ATP</name>
        <dbReference type="ChEBI" id="CHEBI:30616"/>
    </ligand>
</feature>
<feature type="compositionally biased region" description="Basic residues" evidence="5">
    <location>
        <begin position="612"/>
        <end position="634"/>
    </location>
</feature>
<dbReference type="GO" id="GO:0003677">
    <property type="term" value="F:DNA binding"/>
    <property type="evidence" value="ECO:0007669"/>
    <property type="project" value="InterPro"/>
</dbReference>
<evidence type="ECO:0000313" key="9">
    <source>
        <dbReference type="Proteomes" id="UP000316252"/>
    </source>
</evidence>
<evidence type="ECO:0000256" key="4">
    <source>
        <dbReference type="PROSITE-ProRule" id="PRU00289"/>
    </source>
</evidence>
<feature type="domain" description="FHA" evidence="6">
    <location>
        <begin position="124"/>
        <end position="172"/>
    </location>
</feature>
<evidence type="ECO:0000256" key="2">
    <source>
        <dbReference type="ARBA" id="ARBA00022741"/>
    </source>
</evidence>
<dbReference type="CDD" id="cd00060">
    <property type="entry name" value="FHA"/>
    <property type="match status" value="1"/>
</dbReference>
<dbReference type="SUPFAM" id="SSF52540">
    <property type="entry name" value="P-loop containing nucleoside triphosphate hydrolases"/>
    <property type="match status" value="2"/>
</dbReference>
<dbReference type="Gene3D" id="2.60.200.20">
    <property type="match status" value="1"/>
</dbReference>
<dbReference type="InterPro" id="IPR008984">
    <property type="entry name" value="SMAD_FHA_dom_sf"/>
</dbReference>
<dbReference type="InterPro" id="IPR003593">
    <property type="entry name" value="AAA+_ATPase"/>
</dbReference>
<dbReference type="CDD" id="cd01127">
    <property type="entry name" value="TrwB_TraG_TraD_VirD4"/>
    <property type="match status" value="1"/>
</dbReference>
<evidence type="ECO:0000313" key="8">
    <source>
        <dbReference type="EMBL" id="TPW75028.1"/>
    </source>
</evidence>
<keyword evidence="3 4" id="KW-0067">ATP-binding</keyword>